<organism evidence="1 2">
    <name type="scientific">Agrobacterium radiobacter</name>
    <dbReference type="NCBI Taxonomy" id="362"/>
    <lineage>
        <taxon>Bacteria</taxon>
        <taxon>Pseudomonadati</taxon>
        <taxon>Pseudomonadota</taxon>
        <taxon>Alphaproteobacteria</taxon>
        <taxon>Hyphomicrobiales</taxon>
        <taxon>Rhizobiaceae</taxon>
        <taxon>Rhizobium/Agrobacterium group</taxon>
        <taxon>Agrobacterium</taxon>
        <taxon>Agrobacterium tumefaciens complex</taxon>
    </lineage>
</organism>
<dbReference type="Proteomes" id="UP001438189">
    <property type="component" value="Unassembled WGS sequence"/>
</dbReference>
<dbReference type="RefSeq" id="WP_353574329.1">
    <property type="nucleotide sequence ID" value="NZ_JBETME010000007.1"/>
</dbReference>
<evidence type="ECO:0000313" key="2">
    <source>
        <dbReference type="Proteomes" id="UP001438189"/>
    </source>
</evidence>
<evidence type="ECO:0000313" key="1">
    <source>
        <dbReference type="EMBL" id="MES4992115.1"/>
    </source>
</evidence>
<comment type="caution">
    <text evidence="1">The sequence shown here is derived from an EMBL/GenBank/DDBJ whole genome shotgun (WGS) entry which is preliminary data.</text>
</comment>
<name>A0ABD5LJW3_AGRRD</name>
<accession>A0ABD5LJW3</accession>
<gene>
    <name evidence="1" type="ORF">ABVB70_17375</name>
</gene>
<dbReference type="EMBL" id="JBETME010000007">
    <property type="protein sequence ID" value="MES4992115.1"/>
    <property type="molecule type" value="Genomic_DNA"/>
</dbReference>
<sequence length="161" mass="18039">MRDFTKVSPKIWRNKAFKALPTDEARLLMLYLTTCEHQNSAGCFRLPEGYALDDLGWSTDQYRGGLSTLTDSGLVMIDPETCEVFVCGWFETNSAMNKKHALGVERAIAGIESDTLREAAEQEFEISREAFDKREADNAASNVLGMPDRLASTRYLNGGFR</sequence>
<proteinExistence type="predicted"/>
<dbReference type="AlphaFoldDB" id="A0ABD5LJW3"/>
<reference evidence="1 2" key="1">
    <citation type="submission" date="2024-06" db="EMBL/GenBank/DDBJ databases">
        <title>Genome sequencing of Agrobacterium spp. from tobacco in Serbia.</title>
        <authorList>
            <person name="Ilicic R.J."/>
            <person name="Studholme D.J."/>
            <person name="Jelusic A."/>
            <person name="Barac G."/>
            <person name="Bagi F."/>
            <person name="Popovic Milovanovic T."/>
        </authorList>
    </citation>
    <scope>NUCLEOTIDE SEQUENCE [LARGE SCALE GENOMIC DNA]</scope>
    <source>
        <strain evidence="1 2">DA1</strain>
    </source>
</reference>
<protein>
    <submittedName>
        <fullName evidence="1">Uncharacterized protein</fullName>
    </submittedName>
</protein>